<protein>
    <submittedName>
        <fullName evidence="1">Uncharacterized protein</fullName>
    </submittedName>
</protein>
<name>A0A448WEG9_9PLAT</name>
<evidence type="ECO:0000313" key="2">
    <source>
        <dbReference type="Proteomes" id="UP000784294"/>
    </source>
</evidence>
<dbReference type="Proteomes" id="UP000784294">
    <property type="component" value="Unassembled WGS sequence"/>
</dbReference>
<organism evidence="1 2">
    <name type="scientific">Protopolystoma xenopodis</name>
    <dbReference type="NCBI Taxonomy" id="117903"/>
    <lineage>
        <taxon>Eukaryota</taxon>
        <taxon>Metazoa</taxon>
        <taxon>Spiralia</taxon>
        <taxon>Lophotrochozoa</taxon>
        <taxon>Platyhelminthes</taxon>
        <taxon>Monogenea</taxon>
        <taxon>Polyopisthocotylea</taxon>
        <taxon>Polystomatidea</taxon>
        <taxon>Polystomatidae</taxon>
        <taxon>Protopolystoma</taxon>
    </lineage>
</organism>
<sequence length="74" mass="8489">MVPVILPPPTHGVCIQKACRAGDQTKCTVESVEELMKKTEDLIRCHKEVDHRHMTCVDMPVIKEDPKREARSRH</sequence>
<dbReference type="AlphaFoldDB" id="A0A448WEG9"/>
<accession>A0A448WEG9</accession>
<reference evidence="1" key="1">
    <citation type="submission" date="2018-11" db="EMBL/GenBank/DDBJ databases">
        <authorList>
            <consortium name="Pathogen Informatics"/>
        </authorList>
    </citation>
    <scope>NUCLEOTIDE SEQUENCE</scope>
</reference>
<gene>
    <name evidence="1" type="ORF">PXEA_LOCUS3276</name>
</gene>
<proteinExistence type="predicted"/>
<evidence type="ECO:0000313" key="1">
    <source>
        <dbReference type="EMBL" id="VEL09836.1"/>
    </source>
</evidence>
<dbReference type="EMBL" id="CAAALY010007365">
    <property type="protein sequence ID" value="VEL09836.1"/>
    <property type="molecule type" value="Genomic_DNA"/>
</dbReference>
<keyword evidence="2" id="KW-1185">Reference proteome</keyword>
<comment type="caution">
    <text evidence="1">The sequence shown here is derived from an EMBL/GenBank/DDBJ whole genome shotgun (WGS) entry which is preliminary data.</text>
</comment>